<dbReference type="PANTHER" id="PTHR30621">
    <property type="entry name" value="GLUTAMINE SYNTHETASE ADENYLYLTRANSFERASE"/>
    <property type="match status" value="1"/>
</dbReference>
<dbReference type="InterPro" id="IPR002912">
    <property type="entry name" value="ACT_dom"/>
</dbReference>
<name>A0A1G1L1X4_9BACT</name>
<dbReference type="SUPFAM" id="SSF81593">
    <property type="entry name" value="Nucleotidyltransferase substrate binding subunit/domain"/>
    <property type="match status" value="2"/>
</dbReference>
<dbReference type="EMBL" id="MHFR01000022">
    <property type="protein sequence ID" value="OGW98889.1"/>
    <property type="molecule type" value="Genomic_DNA"/>
</dbReference>
<feature type="domain" description="ACT" evidence="7">
    <location>
        <begin position="130"/>
        <end position="210"/>
    </location>
</feature>
<evidence type="ECO:0000256" key="4">
    <source>
        <dbReference type="ARBA" id="ARBA00022840"/>
    </source>
</evidence>
<comment type="caution">
    <text evidence="8">The sequence shown here is derived from an EMBL/GenBank/DDBJ whole genome shotgun (WGS) entry which is preliminary data.</text>
</comment>
<keyword evidence="6" id="KW-0511">Multifunctional enzyme</keyword>
<evidence type="ECO:0000259" key="7">
    <source>
        <dbReference type="PROSITE" id="PS51671"/>
    </source>
</evidence>
<evidence type="ECO:0000256" key="5">
    <source>
        <dbReference type="ARBA" id="ARBA00022842"/>
    </source>
</evidence>
<dbReference type="PANTHER" id="PTHR30621:SF0">
    <property type="entry name" value="BIFUNCTIONAL GLUTAMINE SYNTHETASE ADENYLYLTRANSFERASE_ADENYLYL-REMOVING ENZYME"/>
    <property type="match status" value="1"/>
</dbReference>
<dbReference type="SUPFAM" id="SSF81301">
    <property type="entry name" value="Nucleotidyltransferase"/>
    <property type="match status" value="2"/>
</dbReference>
<dbReference type="InterPro" id="IPR005190">
    <property type="entry name" value="GlnE_rpt_dom"/>
</dbReference>
<keyword evidence="4" id="KW-0067">ATP-binding</keyword>
<dbReference type="AlphaFoldDB" id="A0A1G1L1X4"/>
<keyword evidence="5" id="KW-0460">Magnesium</keyword>
<dbReference type="Proteomes" id="UP000178187">
    <property type="component" value="Unassembled WGS sequence"/>
</dbReference>
<reference evidence="8 9" key="1">
    <citation type="journal article" date="2016" name="Nat. Commun.">
        <title>Thousands of microbial genomes shed light on interconnected biogeochemical processes in an aquifer system.</title>
        <authorList>
            <person name="Anantharaman K."/>
            <person name="Brown C.T."/>
            <person name="Hug L.A."/>
            <person name="Sharon I."/>
            <person name="Castelle C.J."/>
            <person name="Probst A.J."/>
            <person name="Thomas B.C."/>
            <person name="Singh A."/>
            <person name="Wilkins M.J."/>
            <person name="Karaoz U."/>
            <person name="Brodie E.L."/>
            <person name="Williams K.H."/>
            <person name="Hubbard S.S."/>
            <person name="Banfield J.F."/>
        </authorList>
    </citation>
    <scope>NUCLEOTIDE SEQUENCE [LARGE SCALE GENOMIC DNA]</scope>
</reference>
<dbReference type="InterPro" id="IPR043519">
    <property type="entry name" value="NT_sf"/>
</dbReference>
<sequence length="1167" mass="133940">MPNSVIVEAISEGQTRIKVVLPDAVGLLSVITGHFSSYSMNIIRAEIDTSEKMAIDIFDVTAKAMPDWNRFEKELLDYSHQIQAGNIKDVRAEINKKIIAHLRTHQDFYLKKLYPIDLTIDQKSSPNETIVNIKSQDTPAFLYELTNALSLLGFNICRMEVETIGSEVRDRIWITTETGEKVTEEGKLKSLQWAILMIKQCTHYLPQVPDPAQALDKIVLLGKDIFQREDFDTILLSFQKSQALENLSKVLGSSRFLWEEFIRFQHESILKILGEPKSLTKRKGKPVMAGELRSLLSDKHEFRLKVQALNEYKDQEMFRIDLRHLLGKTSYLEEFAEEFTDLVEVVVEITHELAWAETLKKLPHPMVSETEKSCDSIFALGKFGGRELGYASDVELLFVYSDDPDFMSERSRRNLAFYTELVQLFLTIVHAKAKGVFEMDLRLRPFGDAGPLATSVELFKNYYSPKGEARNFERQAFIKLRPVIGPEWLIDDVKCHRDEFVFGGRPFDYADALELRNRQRKELVEKNTVNAKYSAGGLLDIEYLIQSVQIEQGGKQEGDIRTPNTLKAIAALQAAGVFDEKMVRSLKEAYVFLRNLINSLRIVRGNAKDLNIPAYDSMEFTMLARRCGYSGNDEAIRKKLKQDCDQYMRTASELYERELNRLIQTYCSKADVEKVREISTAGLEMKLEDVLSAEVPARILLAFERLGFSEVEEAIQRFKRFCGNSAFLPVTKSVIDPSWAVWNDVPDPDMALKHFERFYEQHENKQAFWEVFTKNPQSLSILLKLFGASRYLSELLIYHSEDWDWVRDAKNFSAEDIQKSLEAIRPVLMNAEMLRRVRHRETLRIALADLIANQPIESISKSFSQLADRMIEKALREAYQGNSLGVVGLGKLGGGELNFSSDIDLIFLSDDGAFGEDLSRAIQSLIKLLSAGGPDEFLYRVDLRLRPHGNAGSIFLSKTDSSKYYRDEADAWEFQAWLKARAVSGNRILANSLIAEIVPLIYRKEWPNAALDRLRVIKRRYEEETAAQGDSNRHVKMGIGCIRDIEFSIQMIQLLKGYQYPELQTGNSLAALREIERLKLLNAKDCGQLREGYEFLRRIENRLQLFENRQVFSIPKDKNRLNALARSLGFRGLGKDSEADRFLNEYDEVRERCRLIFERVFYQQVIG</sequence>
<dbReference type="Pfam" id="PF03710">
    <property type="entry name" value="GlnE"/>
    <property type="match status" value="2"/>
</dbReference>
<evidence type="ECO:0000256" key="6">
    <source>
        <dbReference type="ARBA" id="ARBA00023268"/>
    </source>
</evidence>
<dbReference type="InterPro" id="IPR023057">
    <property type="entry name" value="GlnE"/>
</dbReference>
<dbReference type="CDD" id="cd05401">
    <property type="entry name" value="NT_GlnE_GlnD_like"/>
    <property type="match status" value="2"/>
</dbReference>
<dbReference type="GO" id="GO:0008882">
    <property type="term" value="F:[glutamate-ammonia-ligase] adenylyltransferase activity"/>
    <property type="evidence" value="ECO:0007669"/>
    <property type="project" value="InterPro"/>
</dbReference>
<dbReference type="Gene3D" id="1.20.120.330">
    <property type="entry name" value="Nucleotidyltransferases domain 2"/>
    <property type="match status" value="2"/>
</dbReference>
<dbReference type="PROSITE" id="PS51671">
    <property type="entry name" value="ACT"/>
    <property type="match status" value="2"/>
</dbReference>
<proteinExistence type="predicted"/>
<keyword evidence="3" id="KW-0547">Nucleotide-binding</keyword>
<gene>
    <name evidence="8" type="ORF">A3G33_02395</name>
</gene>
<dbReference type="SUPFAM" id="SSF55021">
    <property type="entry name" value="ACT-like"/>
    <property type="match status" value="2"/>
</dbReference>
<dbReference type="GO" id="GO:0005524">
    <property type="term" value="F:ATP binding"/>
    <property type="evidence" value="ECO:0007669"/>
    <property type="project" value="UniProtKB-KW"/>
</dbReference>
<evidence type="ECO:0000256" key="3">
    <source>
        <dbReference type="ARBA" id="ARBA00022741"/>
    </source>
</evidence>
<evidence type="ECO:0000256" key="2">
    <source>
        <dbReference type="ARBA" id="ARBA00022695"/>
    </source>
</evidence>
<protein>
    <recommendedName>
        <fullName evidence="7">ACT domain-containing protein</fullName>
    </recommendedName>
</protein>
<dbReference type="GO" id="GO:0005829">
    <property type="term" value="C:cytosol"/>
    <property type="evidence" value="ECO:0007669"/>
    <property type="project" value="TreeGrafter"/>
</dbReference>
<evidence type="ECO:0000313" key="8">
    <source>
        <dbReference type="EMBL" id="OGW98889.1"/>
    </source>
</evidence>
<feature type="domain" description="ACT" evidence="7">
    <location>
        <begin position="16"/>
        <end position="95"/>
    </location>
</feature>
<keyword evidence="1" id="KW-0808">Transferase</keyword>
<evidence type="ECO:0000313" key="9">
    <source>
        <dbReference type="Proteomes" id="UP000178187"/>
    </source>
</evidence>
<dbReference type="Gene3D" id="3.30.460.10">
    <property type="entry name" value="Beta Polymerase, domain 2"/>
    <property type="match status" value="2"/>
</dbReference>
<accession>A0A1G1L1X4</accession>
<dbReference type="CDD" id="cd04873">
    <property type="entry name" value="ACT_UUR-ACR-like"/>
    <property type="match status" value="1"/>
</dbReference>
<dbReference type="Pfam" id="PF08335">
    <property type="entry name" value="GlnD_UR_UTase"/>
    <property type="match status" value="2"/>
</dbReference>
<dbReference type="InterPro" id="IPR045865">
    <property type="entry name" value="ACT-like_dom_sf"/>
</dbReference>
<evidence type="ECO:0000256" key="1">
    <source>
        <dbReference type="ARBA" id="ARBA00022679"/>
    </source>
</evidence>
<keyword evidence="2" id="KW-0548">Nucleotidyltransferase</keyword>
<dbReference type="InterPro" id="IPR013546">
    <property type="entry name" value="PII_UdlTrfase/GS_AdlTrfase"/>
</dbReference>
<dbReference type="GO" id="GO:0000820">
    <property type="term" value="P:regulation of glutamine family amino acid metabolic process"/>
    <property type="evidence" value="ECO:0007669"/>
    <property type="project" value="TreeGrafter"/>
</dbReference>
<organism evidence="8 9">
    <name type="scientific">Candidatus Danuiimicrobium aquiferis</name>
    <dbReference type="NCBI Taxonomy" id="1801832"/>
    <lineage>
        <taxon>Bacteria</taxon>
        <taxon>Pseudomonadati</taxon>
        <taxon>Candidatus Omnitrophota</taxon>
        <taxon>Candidatus Danuiimicrobium</taxon>
    </lineage>
</organism>